<dbReference type="Proteomes" id="UP000050795">
    <property type="component" value="Unassembled WGS sequence"/>
</dbReference>
<reference evidence="2" key="2">
    <citation type="submission" date="2023-11" db="UniProtKB">
        <authorList>
            <consortium name="WormBaseParasite"/>
        </authorList>
    </citation>
    <scope>IDENTIFICATION</scope>
</reference>
<sequence>MKSFSLQSSGRNILLSLSLSGYRELNTSKGNLTLEARDISSEKYVIAYIIIMMNNYIDKRGMIVSDVNILTLFLNMRKIQGDRIIFSQMFAFTPQTSFKKSFRASSEILSP</sequence>
<dbReference type="WBParaSite" id="TREG1_112800.1">
    <property type="protein sequence ID" value="TREG1_112800.1"/>
    <property type="gene ID" value="TREG1_112800"/>
</dbReference>
<reference evidence="1" key="1">
    <citation type="submission" date="2022-06" db="EMBL/GenBank/DDBJ databases">
        <authorList>
            <person name="Berger JAMES D."/>
            <person name="Berger JAMES D."/>
        </authorList>
    </citation>
    <scope>NUCLEOTIDE SEQUENCE [LARGE SCALE GENOMIC DNA]</scope>
</reference>
<evidence type="ECO:0000313" key="1">
    <source>
        <dbReference type="Proteomes" id="UP000050795"/>
    </source>
</evidence>
<organism evidence="1 2">
    <name type="scientific">Trichobilharzia regenti</name>
    <name type="common">Nasal bird schistosome</name>
    <dbReference type="NCBI Taxonomy" id="157069"/>
    <lineage>
        <taxon>Eukaryota</taxon>
        <taxon>Metazoa</taxon>
        <taxon>Spiralia</taxon>
        <taxon>Lophotrochozoa</taxon>
        <taxon>Platyhelminthes</taxon>
        <taxon>Trematoda</taxon>
        <taxon>Digenea</taxon>
        <taxon>Strigeidida</taxon>
        <taxon>Schistosomatoidea</taxon>
        <taxon>Schistosomatidae</taxon>
        <taxon>Trichobilharzia</taxon>
    </lineage>
</organism>
<proteinExistence type="predicted"/>
<accession>A0AA85IW88</accession>
<evidence type="ECO:0000313" key="2">
    <source>
        <dbReference type="WBParaSite" id="TREG1_112800.1"/>
    </source>
</evidence>
<keyword evidence="1" id="KW-1185">Reference proteome</keyword>
<protein>
    <submittedName>
        <fullName evidence="2">Uncharacterized protein</fullName>
    </submittedName>
</protein>
<dbReference type="AlphaFoldDB" id="A0AA85IW88"/>
<name>A0AA85IW88_TRIRE</name>